<evidence type="ECO:0000256" key="1">
    <source>
        <dbReference type="ARBA" id="ARBA00011177"/>
    </source>
</evidence>
<reference evidence="9" key="1">
    <citation type="submission" date="2023-07" db="EMBL/GenBank/DDBJ databases">
        <title>draft genome sequence of fig (Ficus carica).</title>
        <authorList>
            <person name="Takahashi T."/>
            <person name="Nishimura K."/>
        </authorList>
    </citation>
    <scope>NUCLEOTIDE SEQUENCE</scope>
</reference>
<dbReference type="Gene3D" id="1.10.472.10">
    <property type="entry name" value="Cyclin-like"/>
    <property type="match status" value="2"/>
</dbReference>
<evidence type="ECO:0000259" key="8">
    <source>
        <dbReference type="SMART" id="SM00385"/>
    </source>
</evidence>
<dbReference type="Proteomes" id="UP001187192">
    <property type="component" value="Unassembled WGS sequence"/>
</dbReference>
<keyword evidence="10" id="KW-1185">Reference proteome</keyword>
<feature type="domain" description="Cyclin-like" evidence="8">
    <location>
        <begin position="45"/>
        <end position="148"/>
    </location>
</feature>
<dbReference type="GO" id="GO:0016538">
    <property type="term" value="F:cyclin-dependent protein serine/threonine kinase regulator activity"/>
    <property type="evidence" value="ECO:0007669"/>
    <property type="project" value="InterPro"/>
</dbReference>
<evidence type="ECO:0000313" key="10">
    <source>
        <dbReference type="Proteomes" id="UP001187192"/>
    </source>
</evidence>
<proteinExistence type="inferred from homology"/>
<keyword evidence="4" id="KW-0131">Cell cycle</keyword>
<dbReference type="SUPFAM" id="SSF47954">
    <property type="entry name" value="Cyclin-like"/>
    <property type="match status" value="2"/>
</dbReference>
<dbReference type="InterPro" id="IPR013763">
    <property type="entry name" value="Cyclin-like_dom"/>
</dbReference>
<dbReference type="InterPro" id="IPR036915">
    <property type="entry name" value="Cyclin-like_sf"/>
</dbReference>
<dbReference type="SMART" id="SM00385">
    <property type="entry name" value="CYCLIN"/>
    <property type="match status" value="2"/>
</dbReference>
<name>A0AA87ZY25_FICCA</name>
<dbReference type="InterPro" id="IPR006671">
    <property type="entry name" value="Cyclin_N"/>
</dbReference>
<comment type="caution">
    <text evidence="9">The sequence shown here is derived from an EMBL/GenBank/DDBJ whole genome shotgun (WGS) entry which is preliminary data.</text>
</comment>
<dbReference type="GO" id="GO:0051301">
    <property type="term" value="P:cell division"/>
    <property type="evidence" value="ECO:0007669"/>
    <property type="project" value="UniProtKB-KW"/>
</dbReference>
<gene>
    <name evidence="9" type="ORF">TIFTF001_005397</name>
</gene>
<dbReference type="PANTHER" id="PTHR10026">
    <property type="entry name" value="CYCLIN"/>
    <property type="match status" value="1"/>
</dbReference>
<evidence type="ECO:0000256" key="5">
    <source>
        <dbReference type="ARBA" id="ARBA00032263"/>
    </source>
</evidence>
<accession>A0AA87ZY25</accession>
<evidence type="ECO:0000256" key="6">
    <source>
        <dbReference type="ARBA" id="ARBA00061204"/>
    </source>
</evidence>
<comment type="subunit">
    <text evidence="1">Interacts with the CDC2 protein kinase to form a serine/threonine kinase holoenzyme complex also known as maturation promoting factor (MPF). The cyclin subunit imparts substrate specificity to the complex.</text>
</comment>
<evidence type="ECO:0000256" key="4">
    <source>
        <dbReference type="ARBA" id="ARBA00023306"/>
    </source>
</evidence>
<protein>
    <recommendedName>
        <fullName evidence="5">B-like cyclin</fullName>
    </recommendedName>
</protein>
<keyword evidence="2" id="KW-0132">Cell division</keyword>
<dbReference type="Pfam" id="PF00134">
    <property type="entry name" value="Cyclin_N"/>
    <property type="match status" value="1"/>
</dbReference>
<dbReference type="GO" id="GO:0006357">
    <property type="term" value="P:regulation of transcription by RNA polymerase II"/>
    <property type="evidence" value="ECO:0007669"/>
    <property type="project" value="InterPro"/>
</dbReference>
<evidence type="ECO:0000256" key="2">
    <source>
        <dbReference type="ARBA" id="ARBA00022618"/>
    </source>
</evidence>
<dbReference type="AlphaFoldDB" id="A0AA87ZY25"/>
<evidence type="ECO:0000256" key="3">
    <source>
        <dbReference type="ARBA" id="ARBA00023127"/>
    </source>
</evidence>
<evidence type="ECO:0000256" key="7">
    <source>
        <dbReference type="RuleBase" id="RU000383"/>
    </source>
</evidence>
<comment type="similarity">
    <text evidence="6">Belongs to the cyclin family. Cyclin T subfamily.</text>
</comment>
<feature type="domain" description="Cyclin-like" evidence="8">
    <location>
        <begin position="161"/>
        <end position="245"/>
    </location>
</feature>
<sequence>MIMSERSQFAARKWYFSKEEIENSPSRKDGIDPKSESQLRKLYCSFLHEIGVKLKVPQLTIASAMVLCHQFFMRQSLAKNDWQTVATACIFLACKAEETPRFLNDVVVVAYEMMSKGDPSASRRIRQRDAVFDKQKELILVGERLLLSTIAFELDIQLPYKLLVAALRRLGVLPDLAKVAWNFLNDWLRTTLCLQYEPHYIAAGSLYLAAEYQNVKLRTEKGRVWWQEFDVSLKLLEEVVEEMHRLLGRKKAFPSKDRLIQSKAVAQKPLESCSQSCISSSESLANCHSSCGNLVEERGSTKEYSASNHSQYLVAGHNCTMVKKDFPCRTSDSGTASSVVEEGDCEVHPKTMDSDQSSRSKVFFGQEKTVTIDIVRIRETLKRRKSDGVVKKSVEAIIAAEVDGEAWIESELENGIEMGNEASMKKQKVV</sequence>
<keyword evidence="3 7" id="KW-0195">Cyclin</keyword>
<evidence type="ECO:0000313" key="9">
    <source>
        <dbReference type="EMBL" id="GMN35593.1"/>
    </source>
</evidence>
<dbReference type="InterPro" id="IPR043198">
    <property type="entry name" value="Cyclin/Ssn8"/>
</dbReference>
<organism evidence="9 10">
    <name type="scientific">Ficus carica</name>
    <name type="common">Common fig</name>
    <dbReference type="NCBI Taxonomy" id="3494"/>
    <lineage>
        <taxon>Eukaryota</taxon>
        <taxon>Viridiplantae</taxon>
        <taxon>Streptophyta</taxon>
        <taxon>Embryophyta</taxon>
        <taxon>Tracheophyta</taxon>
        <taxon>Spermatophyta</taxon>
        <taxon>Magnoliopsida</taxon>
        <taxon>eudicotyledons</taxon>
        <taxon>Gunneridae</taxon>
        <taxon>Pentapetalae</taxon>
        <taxon>rosids</taxon>
        <taxon>fabids</taxon>
        <taxon>Rosales</taxon>
        <taxon>Moraceae</taxon>
        <taxon>Ficeae</taxon>
        <taxon>Ficus</taxon>
    </lineage>
</organism>
<dbReference type="EMBL" id="BTGU01000005">
    <property type="protein sequence ID" value="GMN35593.1"/>
    <property type="molecule type" value="Genomic_DNA"/>
</dbReference>
<dbReference type="FunFam" id="1.10.472.10:FF:000081">
    <property type="entry name" value="Cyclin family protein"/>
    <property type="match status" value="1"/>
</dbReference>